<organism evidence="2 3">
    <name type="scientific">Spirosoma sordidisoli</name>
    <dbReference type="NCBI Taxonomy" id="2502893"/>
    <lineage>
        <taxon>Bacteria</taxon>
        <taxon>Pseudomonadati</taxon>
        <taxon>Bacteroidota</taxon>
        <taxon>Cytophagia</taxon>
        <taxon>Cytophagales</taxon>
        <taxon>Cytophagaceae</taxon>
        <taxon>Spirosoma</taxon>
    </lineage>
</organism>
<proteinExistence type="inferred from homology"/>
<evidence type="ECO:0000313" key="3">
    <source>
        <dbReference type="Proteomes" id="UP000290407"/>
    </source>
</evidence>
<accession>A0A4Q2UNH7</accession>
<dbReference type="PANTHER" id="PTHR18964:SF149">
    <property type="entry name" value="BIFUNCTIONAL UDP-N-ACETYLGLUCOSAMINE 2-EPIMERASE_N-ACETYLMANNOSAMINE KINASE"/>
    <property type="match status" value="1"/>
</dbReference>
<dbReference type="Pfam" id="PF00480">
    <property type="entry name" value="ROK"/>
    <property type="match status" value="1"/>
</dbReference>
<dbReference type="EMBL" id="SBLB01000003">
    <property type="protein sequence ID" value="RYC69331.1"/>
    <property type="molecule type" value="Genomic_DNA"/>
</dbReference>
<evidence type="ECO:0000256" key="1">
    <source>
        <dbReference type="ARBA" id="ARBA00006479"/>
    </source>
</evidence>
<dbReference type="SUPFAM" id="SSF53067">
    <property type="entry name" value="Actin-like ATPase domain"/>
    <property type="match status" value="1"/>
</dbReference>
<sequence>MQTYWGIDLGGTKIEGVILQVERGTAPTPDAVIIRKRIDTEAHNGYDHILNQVVRLIDLLKAETGLTPERIGFATPGTFDPARQTMKNCNTTSLNGKPMKQDLAQLLGVPVELANDANCFALAEATLGIVPDVVPDFQTVFGVIMGTGVGGGVVVRGRDGAPFVLNGLQGIGGEWGHNILEENGHSCYCGKRGCTEQVISGPALQRYYQQLSNEQRTMKEIMERYHAGNDLAASQTVNRMLEYFGRAVSTLINVLDPDAIVLGGGVGNVDLLYTEGVERAKKYVFNSGEIRTAFLKPKLGDSAGVFGAAML</sequence>
<dbReference type="Gene3D" id="3.30.420.40">
    <property type="match status" value="2"/>
</dbReference>
<keyword evidence="3" id="KW-1185">Reference proteome</keyword>
<protein>
    <submittedName>
        <fullName evidence="2">ROK family protein</fullName>
    </submittedName>
</protein>
<dbReference type="InterPro" id="IPR000600">
    <property type="entry name" value="ROK"/>
</dbReference>
<gene>
    <name evidence="2" type="ORF">EQG79_12015</name>
</gene>
<name>A0A4Q2UNH7_9BACT</name>
<dbReference type="InterPro" id="IPR043129">
    <property type="entry name" value="ATPase_NBD"/>
</dbReference>
<evidence type="ECO:0000313" key="2">
    <source>
        <dbReference type="EMBL" id="RYC69331.1"/>
    </source>
</evidence>
<dbReference type="GO" id="GO:0008761">
    <property type="term" value="F:UDP-N-acetylglucosamine 2-epimerase activity"/>
    <property type="evidence" value="ECO:0007669"/>
    <property type="project" value="TreeGrafter"/>
</dbReference>
<dbReference type="RefSeq" id="WP_077921100.1">
    <property type="nucleotide sequence ID" value="NZ_SBLB01000003.1"/>
</dbReference>
<dbReference type="Proteomes" id="UP000290407">
    <property type="component" value="Unassembled WGS sequence"/>
</dbReference>
<comment type="caution">
    <text evidence="2">The sequence shown here is derived from an EMBL/GenBank/DDBJ whole genome shotgun (WGS) entry which is preliminary data.</text>
</comment>
<comment type="similarity">
    <text evidence="1">Belongs to the ROK (NagC/XylR) family.</text>
</comment>
<dbReference type="PANTHER" id="PTHR18964">
    <property type="entry name" value="ROK (REPRESSOR, ORF, KINASE) FAMILY"/>
    <property type="match status" value="1"/>
</dbReference>
<dbReference type="AlphaFoldDB" id="A0A4Q2UNH7"/>
<dbReference type="GO" id="GO:0009384">
    <property type="term" value="F:N-acylmannosamine kinase activity"/>
    <property type="evidence" value="ECO:0007669"/>
    <property type="project" value="TreeGrafter"/>
</dbReference>
<reference evidence="2 3" key="1">
    <citation type="submission" date="2019-01" db="EMBL/GenBank/DDBJ databases">
        <title>Spirosoma flava sp. nov., a propanil-degrading bacterium isolated from herbicide-contaminated soil.</title>
        <authorList>
            <person name="Zhang L."/>
            <person name="Jiang J.-D."/>
        </authorList>
    </citation>
    <scope>NUCLEOTIDE SEQUENCE [LARGE SCALE GENOMIC DNA]</scope>
    <source>
        <strain evidence="2 3">TY50</strain>
    </source>
</reference>